<sequence>MSDQLKVVSSEPVELDDDKKTSPNTEEVKEEPKTEVKVESKDEKPQPIDKDEDAPPAPPRPVDPVTQLKKELKDAFPSIDDRLITGILIASQGDLDLSFNALLFISDESMEEPPIPVKPPVPSKAGLSNTKPELTDDEKLARQLQKEFEMEERRRRRRAKRQEQQLQDDDSPDEFEQIKQNFNQGLEEARSTLNGWISGVAKRFDNPSGQSTNSNQNPKLFGALGGSQFKKNKFDEDPEILDHNFHEKIKLNDNEEQGPTLPRRKTDQSINSNPAPVNSDAFLVDDSDDDDDKKDIKL</sequence>
<protein>
    <submittedName>
        <fullName evidence="1">Uncharacterized protein</fullName>
    </submittedName>
</protein>
<dbReference type="EMBL" id="CALSDN010000008">
    <property type="protein sequence ID" value="CAH6722216.1"/>
    <property type="molecule type" value="Genomic_DNA"/>
</dbReference>
<reference evidence="1" key="1">
    <citation type="submission" date="2022-06" db="EMBL/GenBank/DDBJ databases">
        <authorList>
            <person name="Legras J.-L."/>
            <person name="Devillers H."/>
            <person name="Grondin C."/>
        </authorList>
    </citation>
    <scope>NUCLEOTIDE SEQUENCE</scope>
    <source>
        <strain evidence="1">CLIB 1444</strain>
    </source>
</reference>
<gene>
    <name evidence="1" type="ORF">CLIB1444_08S04478</name>
</gene>
<dbReference type="Proteomes" id="UP001152531">
    <property type="component" value="Unassembled WGS sequence"/>
</dbReference>
<keyword evidence="2" id="KW-1185">Reference proteome</keyword>
<comment type="caution">
    <text evidence="1">The sequence shown here is derived from an EMBL/GenBank/DDBJ whole genome shotgun (WGS) entry which is preliminary data.</text>
</comment>
<evidence type="ECO:0000313" key="2">
    <source>
        <dbReference type="Proteomes" id="UP001152531"/>
    </source>
</evidence>
<evidence type="ECO:0000313" key="1">
    <source>
        <dbReference type="EMBL" id="CAH6722216.1"/>
    </source>
</evidence>
<proteinExistence type="predicted"/>
<name>A0ACA9YBQ8_9ASCO</name>
<organism evidence="1 2">
    <name type="scientific">[Candida] jaroonii</name>
    <dbReference type="NCBI Taxonomy" id="467808"/>
    <lineage>
        <taxon>Eukaryota</taxon>
        <taxon>Fungi</taxon>
        <taxon>Dikarya</taxon>
        <taxon>Ascomycota</taxon>
        <taxon>Saccharomycotina</taxon>
        <taxon>Pichiomycetes</taxon>
        <taxon>Debaryomycetaceae</taxon>
        <taxon>Yamadazyma</taxon>
    </lineage>
</organism>
<accession>A0ACA9YBQ8</accession>